<organism evidence="3 4">
    <name type="scientific">Lepeophtheirus salmonis</name>
    <name type="common">Salmon louse</name>
    <name type="synonym">Caligus salmonis</name>
    <dbReference type="NCBI Taxonomy" id="72036"/>
    <lineage>
        <taxon>Eukaryota</taxon>
        <taxon>Metazoa</taxon>
        <taxon>Ecdysozoa</taxon>
        <taxon>Arthropoda</taxon>
        <taxon>Crustacea</taxon>
        <taxon>Multicrustacea</taxon>
        <taxon>Hexanauplia</taxon>
        <taxon>Copepoda</taxon>
        <taxon>Siphonostomatoida</taxon>
        <taxon>Caligidae</taxon>
        <taxon>Lepeophtheirus</taxon>
    </lineage>
</organism>
<evidence type="ECO:0000256" key="2">
    <source>
        <dbReference type="SAM" id="MobiDB-lite"/>
    </source>
</evidence>
<dbReference type="EMBL" id="HG994584">
    <property type="protein sequence ID" value="CAF2940945.1"/>
    <property type="molecule type" value="Genomic_DNA"/>
</dbReference>
<evidence type="ECO:0000313" key="4">
    <source>
        <dbReference type="Proteomes" id="UP000675881"/>
    </source>
</evidence>
<reference evidence="3" key="1">
    <citation type="submission" date="2021-02" db="EMBL/GenBank/DDBJ databases">
        <authorList>
            <person name="Bekaert M."/>
        </authorList>
    </citation>
    <scope>NUCLEOTIDE SEQUENCE</scope>
    <source>
        <strain evidence="3">IoA-00</strain>
    </source>
</reference>
<feature type="region of interest" description="Disordered" evidence="2">
    <location>
        <begin position="663"/>
        <end position="696"/>
    </location>
</feature>
<name>A0A7R8CV77_LEPSM</name>
<feature type="compositionally biased region" description="Low complexity" evidence="2">
    <location>
        <begin position="238"/>
        <end position="253"/>
    </location>
</feature>
<protein>
    <submittedName>
        <fullName evidence="3">(salmon louse) hypothetical protein</fullName>
    </submittedName>
</protein>
<dbReference type="AlphaFoldDB" id="A0A7R8CV77"/>
<feature type="coiled-coil region" evidence="1">
    <location>
        <begin position="294"/>
        <end position="357"/>
    </location>
</feature>
<evidence type="ECO:0000256" key="1">
    <source>
        <dbReference type="SAM" id="Coils"/>
    </source>
</evidence>
<proteinExistence type="predicted"/>
<sequence>MLMPPKKRPPRCPKIYNKEEQAHPIHSRGGLMMIIKGGSKTKFLYIMSNEIPTVSFDDIIFLVFDAENKSNIKSKNTYENPNLRMNNPYTIPQIYMPNRTSSHVQQDCPSRFQSLSWNSLPNISSQRNHRFPSLDESQRNHRFPSLDESQISVQHPPCLPNIGSPPRKLPKRGNPYTIGSNSSLQFQPNFSSSFESDSPPTNYSGSGNTPNRAFRGGEQSPDRQMHNSHPPIVPNDMSPSPLMSSANSSRSPSPSVPILPCQQPPCPSLCFPTYDSHCNTELYYSYDKELAEIRVREEELCKLEEEKRKEAEELNRQVEEVKRQELQIKKKELEIIKKRDDERRREELRRLDCLKEEETRKLEREFEYRQKCLREEHELELELLRRKEKEMVAFEIARFKDPIDELCEITKIDRTFESIEAEFKECNHLNPENEDICRLREEHSETVSNLDAAHNDSYDEKKSSVVNVPVGSILNLRYSGQKKRLRPVKKYEVRTAMFSPEYQSLPSSILKESYIDKNLDLDVNFNIPYKKPYINLEDSFESLKISQLYDSTTDLNHNRIINVDEYNPFIPYLKSSYTDSERNISNSVFRDSGDNSDESTTSVIEEEIDWSDLEFQENDVSSYLQLPEKESKAVPKDMEILAHNYLNEMDDHIIPLEERLKRVQRPFEETSSDESYTTSSEKKRNPKSSKKRKSFF</sequence>
<accession>A0A7R8CV77</accession>
<feature type="compositionally biased region" description="Basic residues" evidence="2">
    <location>
        <begin position="684"/>
        <end position="696"/>
    </location>
</feature>
<keyword evidence="4" id="KW-1185">Reference proteome</keyword>
<dbReference type="InterPro" id="IPR018247">
    <property type="entry name" value="EF_Hand_1_Ca_BS"/>
</dbReference>
<evidence type="ECO:0000313" key="3">
    <source>
        <dbReference type="EMBL" id="CAF2940945.1"/>
    </source>
</evidence>
<dbReference type="PROSITE" id="PS00018">
    <property type="entry name" value="EF_HAND_1"/>
    <property type="match status" value="1"/>
</dbReference>
<gene>
    <name evidence="3" type="ORF">LSAA_10452</name>
</gene>
<feature type="compositionally biased region" description="Polar residues" evidence="2">
    <location>
        <begin position="177"/>
        <end position="211"/>
    </location>
</feature>
<dbReference type="Proteomes" id="UP000675881">
    <property type="component" value="Chromosome 5"/>
</dbReference>
<feature type="region of interest" description="Disordered" evidence="2">
    <location>
        <begin position="147"/>
        <end position="257"/>
    </location>
</feature>
<keyword evidence="1" id="KW-0175">Coiled coil</keyword>